<organism evidence="1 2">
    <name type="scientific">Medicago truncatula</name>
    <name type="common">Barrel medic</name>
    <name type="synonym">Medicago tribuloides</name>
    <dbReference type="NCBI Taxonomy" id="3880"/>
    <lineage>
        <taxon>Eukaryota</taxon>
        <taxon>Viridiplantae</taxon>
        <taxon>Streptophyta</taxon>
        <taxon>Embryophyta</taxon>
        <taxon>Tracheophyta</taxon>
        <taxon>Spermatophyta</taxon>
        <taxon>Magnoliopsida</taxon>
        <taxon>eudicotyledons</taxon>
        <taxon>Gunneridae</taxon>
        <taxon>Pentapetalae</taxon>
        <taxon>rosids</taxon>
        <taxon>fabids</taxon>
        <taxon>Fabales</taxon>
        <taxon>Fabaceae</taxon>
        <taxon>Papilionoideae</taxon>
        <taxon>50 kb inversion clade</taxon>
        <taxon>NPAAA clade</taxon>
        <taxon>Hologalegina</taxon>
        <taxon>IRL clade</taxon>
        <taxon>Trifolieae</taxon>
        <taxon>Medicago</taxon>
    </lineage>
</organism>
<name>A0A396I7G0_MEDTR</name>
<accession>A0A396I7G0</accession>
<gene>
    <name evidence="1" type="ORF">MtrunA17_Chr4g0037961</name>
</gene>
<dbReference type="Proteomes" id="UP000265566">
    <property type="component" value="Chromosome 4"/>
</dbReference>
<evidence type="ECO:0000313" key="2">
    <source>
        <dbReference type="Proteomes" id="UP000265566"/>
    </source>
</evidence>
<evidence type="ECO:0000313" key="1">
    <source>
        <dbReference type="EMBL" id="RHN61559.1"/>
    </source>
</evidence>
<sequence>MDVLHNLNTLYKFSIHKDFSEFCRVQPLLHIYEVSKFLLKFKCFNHGHGNLKTLERFYRQPIESVLHHVVPLDWKKSLAKEMVYQRITEAWQEIMKEAINENTKQKDRLTYGQIGRVVVMILGTDNVKDDLFLQVMTRFEDNKHWKDFIQSLRFYSAHETVRDYKVTFEMHPTCKLYQALRYTWSVNWIKDVDYISPSCFMYLVEQLLLLTSCLRGRLIYATKSSFTEWLICQNKFPLSDLSFKRDTRDVLDFIANFLREFVNDQNDFKTWIKKSKLDVDNYFPSLFLRSVVSMCLLHLSTGSREYLEILRSLLKNSYMTTQLPLEFRNVLQKGKKRMGFQVIAKAFKVIGNPLVIVKLQNSSSEIMCSDAVFVDLTTCKKRELVFETLFPSIVDSAGGETKTKASESKC</sequence>
<comment type="caution">
    <text evidence="1">The sequence shown here is derived from an EMBL/GenBank/DDBJ whole genome shotgun (WGS) entry which is preliminary data.</text>
</comment>
<dbReference type="PANTHER" id="PTHR21529:SF4">
    <property type="entry name" value="TPR AND ANKYRIN REPEAT-CONTAINING PROTEIN 1"/>
    <property type="match status" value="1"/>
</dbReference>
<dbReference type="PANTHER" id="PTHR21529">
    <property type="entry name" value="MAMMARY TURMOR VIRUS RECEPTOR HOMOLOG 1, 2 MTVR1, 2"/>
    <property type="match status" value="1"/>
</dbReference>
<proteinExistence type="predicted"/>
<dbReference type="InterPro" id="IPR039904">
    <property type="entry name" value="TRANK1"/>
</dbReference>
<dbReference type="Gramene" id="rna24035">
    <property type="protein sequence ID" value="RHN61559.1"/>
    <property type="gene ID" value="gene24035"/>
</dbReference>
<dbReference type="EMBL" id="PSQE01000004">
    <property type="protein sequence ID" value="RHN61559.1"/>
    <property type="molecule type" value="Genomic_DNA"/>
</dbReference>
<dbReference type="AlphaFoldDB" id="A0A396I7G0"/>
<reference evidence="2" key="1">
    <citation type="journal article" date="2018" name="Nat. Plants">
        <title>Whole-genome landscape of Medicago truncatula symbiotic genes.</title>
        <authorList>
            <person name="Pecrix Y."/>
            <person name="Staton S.E."/>
            <person name="Sallet E."/>
            <person name="Lelandais-Briere C."/>
            <person name="Moreau S."/>
            <person name="Carrere S."/>
            <person name="Blein T."/>
            <person name="Jardinaud M.F."/>
            <person name="Latrasse D."/>
            <person name="Zouine M."/>
            <person name="Zahm M."/>
            <person name="Kreplak J."/>
            <person name="Mayjonade B."/>
            <person name="Satge C."/>
            <person name="Perez M."/>
            <person name="Cauet S."/>
            <person name="Marande W."/>
            <person name="Chantry-Darmon C."/>
            <person name="Lopez-Roques C."/>
            <person name="Bouchez O."/>
            <person name="Berard A."/>
            <person name="Debelle F."/>
            <person name="Munos S."/>
            <person name="Bendahmane A."/>
            <person name="Berges H."/>
            <person name="Niebel A."/>
            <person name="Buitink J."/>
            <person name="Frugier F."/>
            <person name="Benhamed M."/>
            <person name="Crespi M."/>
            <person name="Gouzy J."/>
            <person name="Gamas P."/>
        </authorList>
    </citation>
    <scope>NUCLEOTIDE SEQUENCE [LARGE SCALE GENOMIC DNA]</scope>
    <source>
        <strain evidence="2">cv. Jemalong A17</strain>
    </source>
</reference>
<protein>
    <submittedName>
        <fullName evidence="1">Uncharacterized protein</fullName>
    </submittedName>
</protein>